<reference evidence="1" key="1">
    <citation type="journal article" date="2014" name="Int. J. Syst. Evol. Microbiol.">
        <title>Complete genome sequence of Corynebacterium casei LMG S-19264T (=DSM 44701T), isolated from a smear-ripened cheese.</title>
        <authorList>
            <consortium name="US DOE Joint Genome Institute (JGI-PGF)"/>
            <person name="Walter F."/>
            <person name="Albersmeier A."/>
            <person name="Kalinowski J."/>
            <person name="Ruckert C."/>
        </authorList>
    </citation>
    <scope>NUCLEOTIDE SEQUENCE</scope>
    <source>
        <strain evidence="1">CGMCC 1.15320</strain>
    </source>
</reference>
<dbReference type="Gene3D" id="2.60.40.1880">
    <property type="entry name" value="Invasion associated locus B (IalB) protein"/>
    <property type="match status" value="1"/>
</dbReference>
<evidence type="ECO:0000313" key="1">
    <source>
        <dbReference type="EMBL" id="GGA67100.1"/>
    </source>
</evidence>
<organism evidence="1 2">
    <name type="scientific">Nitratireductor aestuarii</name>
    <dbReference type="NCBI Taxonomy" id="1735103"/>
    <lineage>
        <taxon>Bacteria</taxon>
        <taxon>Pseudomonadati</taxon>
        <taxon>Pseudomonadota</taxon>
        <taxon>Alphaproteobacteria</taxon>
        <taxon>Hyphomicrobiales</taxon>
        <taxon>Phyllobacteriaceae</taxon>
        <taxon>Nitratireductor</taxon>
    </lineage>
</organism>
<keyword evidence="2" id="KW-1185">Reference proteome</keyword>
<dbReference type="Proteomes" id="UP000636264">
    <property type="component" value="Unassembled WGS sequence"/>
</dbReference>
<reference evidence="1" key="2">
    <citation type="submission" date="2020-09" db="EMBL/GenBank/DDBJ databases">
        <authorList>
            <person name="Sun Q."/>
            <person name="Zhou Y."/>
        </authorList>
    </citation>
    <scope>NUCLEOTIDE SEQUENCE</scope>
    <source>
        <strain evidence="1">CGMCC 1.15320</strain>
    </source>
</reference>
<dbReference type="RefSeq" id="WP_188721033.1">
    <property type="nucleotide sequence ID" value="NZ_BMIF01000005.1"/>
</dbReference>
<dbReference type="EMBL" id="BMIF01000005">
    <property type="protein sequence ID" value="GGA67100.1"/>
    <property type="molecule type" value="Genomic_DNA"/>
</dbReference>
<name>A0A916RRR6_9HYPH</name>
<dbReference type="AlphaFoldDB" id="A0A916RRR6"/>
<gene>
    <name evidence="1" type="ORF">GCM10011385_21290</name>
</gene>
<protein>
    <submittedName>
        <fullName evidence="1">Uncharacterized protein</fullName>
    </submittedName>
</protein>
<proteinExistence type="predicted"/>
<comment type="caution">
    <text evidence="1">The sequence shown here is derived from an EMBL/GenBank/DDBJ whole genome shotgun (WGS) entry which is preliminary data.</text>
</comment>
<accession>A0A916RRR6</accession>
<sequence length="110" mass="12033">MYFEVNQLAKCIEKRAKICTAALLLPLFAIPDALSDDGFGLYDDWSYRCASISDSTSEQLCEISQVVSVEDEGHPVEVLRLAVSRASDGKKRVKAPAYKLAQAGPLREPG</sequence>
<evidence type="ECO:0000313" key="2">
    <source>
        <dbReference type="Proteomes" id="UP000636264"/>
    </source>
</evidence>
<dbReference type="InterPro" id="IPR038696">
    <property type="entry name" value="IalB_sf"/>
</dbReference>